<proteinExistence type="predicted"/>
<sequence length="104" mass="10765">MKNFTSTLIAGVLVSTSLLGNAAEAADTAADVQHQLVTSISNSISQQANELYYGAKAEILASIQRELSLSLASLELDNSQAPMMAEANDAPVANDANALQTAAK</sequence>
<keyword evidence="3" id="KW-1185">Reference proteome</keyword>
<dbReference type="RefSeq" id="WP_207355507.1">
    <property type="nucleotide sequence ID" value="NZ_CP071503.1"/>
</dbReference>
<protein>
    <submittedName>
        <fullName evidence="2">Uncharacterized protein</fullName>
    </submittedName>
</protein>
<feature type="signal peptide" evidence="1">
    <location>
        <begin position="1"/>
        <end position="25"/>
    </location>
</feature>
<feature type="chain" id="PRO_5046680417" evidence="1">
    <location>
        <begin position="26"/>
        <end position="104"/>
    </location>
</feature>
<evidence type="ECO:0000313" key="3">
    <source>
        <dbReference type="Proteomes" id="UP000662770"/>
    </source>
</evidence>
<accession>A0ABX7QTY6</accession>
<reference evidence="2 3" key="1">
    <citation type="submission" date="2021-03" db="EMBL/GenBank/DDBJ databases">
        <title>Novel species identification of genus Shewanella.</title>
        <authorList>
            <person name="Liu G."/>
            <person name="Zhang Q."/>
        </authorList>
    </citation>
    <scope>NUCLEOTIDE SEQUENCE [LARGE SCALE GENOMIC DNA]</scope>
    <source>
        <strain evidence="2 3">FJAT-51800</strain>
    </source>
</reference>
<evidence type="ECO:0000313" key="2">
    <source>
        <dbReference type="EMBL" id="QSX34303.1"/>
    </source>
</evidence>
<evidence type="ECO:0000256" key="1">
    <source>
        <dbReference type="SAM" id="SignalP"/>
    </source>
</evidence>
<dbReference type="EMBL" id="CP071503">
    <property type="protein sequence ID" value="QSX34303.1"/>
    <property type="molecule type" value="Genomic_DNA"/>
</dbReference>
<dbReference type="Proteomes" id="UP000662770">
    <property type="component" value="Chromosome"/>
</dbReference>
<gene>
    <name evidence="2" type="ORF">JYB87_03360</name>
</gene>
<name>A0ABX7QTY6_9GAMM</name>
<organism evidence="2 3">
    <name type="scientific">Shewanella avicenniae</name>
    <dbReference type="NCBI Taxonomy" id="2814294"/>
    <lineage>
        <taxon>Bacteria</taxon>
        <taxon>Pseudomonadati</taxon>
        <taxon>Pseudomonadota</taxon>
        <taxon>Gammaproteobacteria</taxon>
        <taxon>Alteromonadales</taxon>
        <taxon>Shewanellaceae</taxon>
        <taxon>Shewanella</taxon>
    </lineage>
</organism>
<keyword evidence="1" id="KW-0732">Signal</keyword>